<feature type="compositionally biased region" description="Polar residues" evidence="1">
    <location>
        <begin position="1"/>
        <end position="19"/>
    </location>
</feature>
<dbReference type="AlphaFoldDB" id="A0A9P6GAV2"/>
<dbReference type="EMBL" id="WJXW01000011">
    <property type="protein sequence ID" value="KAF9731928.1"/>
    <property type="molecule type" value="Genomic_DNA"/>
</dbReference>
<accession>A0A9P6GAV2</accession>
<keyword evidence="3" id="KW-1185">Reference proteome</keyword>
<evidence type="ECO:0000313" key="3">
    <source>
        <dbReference type="Proteomes" id="UP000756921"/>
    </source>
</evidence>
<evidence type="ECO:0000256" key="1">
    <source>
        <dbReference type="SAM" id="MobiDB-lite"/>
    </source>
</evidence>
<dbReference type="Proteomes" id="UP000756921">
    <property type="component" value="Unassembled WGS sequence"/>
</dbReference>
<gene>
    <name evidence="2" type="ORF">PMIN01_09857</name>
</gene>
<comment type="caution">
    <text evidence="2">The sequence shown here is derived from an EMBL/GenBank/DDBJ whole genome shotgun (WGS) entry which is preliminary data.</text>
</comment>
<sequence>MSPTPSRASLAPTPNNGPTDSVLGGAKEPVHFKVKVQPPVDFAYIEDFRKWRSASENANGFKAWDPCEMAGGDWERDFTLRFIQDMEN</sequence>
<name>A0A9P6GAV2_9PLEO</name>
<protein>
    <submittedName>
        <fullName evidence="2">Uncharacterized protein</fullName>
    </submittedName>
</protein>
<feature type="region of interest" description="Disordered" evidence="1">
    <location>
        <begin position="1"/>
        <end position="28"/>
    </location>
</feature>
<proteinExistence type="predicted"/>
<reference evidence="2" key="1">
    <citation type="journal article" date="2020" name="Mol. Plant Microbe Interact.">
        <title>Genome Sequence of the Biocontrol Agent Coniothyrium minitans strain Conio (IMI 134523).</title>
        <authorList>
            <person name="Patel D."/>
            <person name="Shittu T.A."/>
            <person name="Baroncelli R."/>
            <person name="Muthumeenakshi S."/>
            <person name="Osborne T.H."/>
            <person name="Janganan T.K."/>
            <person name="Sreenivasaprasad S."/>
        </authorList>
    </citation>
    <scope>NUCLEOTIDE SEQUENCE</scope>
    <source>
        <strain evidence="2">Conio</strain>
    </source>
</reference>
<organism evidence="2 3">
    <name type="scientific">Paraphaeosphaeria minitans</name>
    <dbReference type="NCBI Taxonomy" id="565426"/>
    <lineage>
        <taxon>Eukaryota</taxon>
        <taxon>Fungi</taxon>
        <taxon>Dikarya</taxon>
        <taxon>Ascomycota</taxon>
        <taxon>Pezizomycotina</taxon>
        <taxon>Dothideomycetes</taxon>
        <taxon>Pleosporomycetidae</taxon>
        <taxon>Pleosporales</taxon>
        <taxon>Massarineae</taxon>
        <taxon>Didymosphaeriaceae</taxon>
        <taxon>Paraphaeosphaeria</taxon>
    </lineage>
</organism>
<evidence type="ECO:0000313" key="2">
    <source>
        <dbReference type="EMBL" id="KAF9731928.1"/>
    </source>
</evidence>